<sequence>MLVACVQHSAIVTCQLNNFNRFGRDAVLKNMAFGQTERLGATEPRALPQAAVTMAFGQKKKAQAMQIQVWEVG</sequence>
<dbReference type="Proteomes" id="UP001158067">
    <property type="component" value="Unassembled WGS sequence"/>
</dbReference>
<dbReference type="EMBL" id="FXUG01000024">
    <property type="protein sequence ID" value="SMP77912.1"/>
    <property type="molecule type" value="Genomic_DNA"/>
</dbReference>
<accession>A0ABY1QR21</accession>
<comment type="caution">
    <text evidence="1">The sequence shown here is derived from an EMBL/GenBank/DDBJ whole genome shotgun (WGS) entry which is preliminary data.</text>
</comment>
<keyword evidence="2" id="KW-1185">Reference proteome</keyword>
<name>A0ABY1QR21_9BACT</name>
<protein>
    <submittedName>
        <fullName evidence="1">Uncharacterized protein</fullName>
    </submittedName>
</protein>
<reference evidence="1 2" key="1">
    <citation type="submission" date="2017-05" db="EMBL/GenBank/DDBJ databases">
        <authorList>
            <person name="Varghese N."/>
            <person name="Submissions S."/>
        </authorList>
    </citation>
    <scope>NUCLEOTIDE SEQUENCE [LARGE SCALE GENOMIC DNA]</scope>
    <source>
        <strain evidence="1 2">DSM 25457</strain>
    </source>
</reference>
<gene>
    <name evidence="1" type="ORF">SAMN06265222_12416</name>
</gene>
<proteinExistence type="predicted"/>
<evidence type="ECO:0000313" key="2">
    <source>
        <dbReference type="Proteomes" id="UP001158067"/>
    </source>
</evidence>
<organism evidence="1 2">
    <name type="scientific">Neorhodopirellula lusitana</name>
    <dbReference type="NCBI Taxonomy" id="445327"/>
    <lineage>
        <taxon>Bacteria</taxon>
        <taxon>Pseudomonadati</taxon>
        <taxon>Planctomycetota</taxon>
        <taxon>Planctomycetia</taxon>
        <taxon>Pirellulales</taxon>
        <taxon>Pirellulaceae</taxon>
        <taxon>Neorhodopirellula</taxon>
    </lineage>
</organism>
<evidence type="ECO:0000313" key="1">
    <source>
        <dbReference type="EMBL" id="SMP77912.1"/>
    </source>
</evidence>